<dbReference type="Proteomes" id="UP000247540">
    <property type="component" value="Unassembled WGS sequence"/>
</dbReference>
<dbReference type="EMBL" id="QJTC01000002">
    <property type="protein sequence ID" value="PYE79455.1"/>
    <property type="molecule type" value="Genomic_DNA"/>
</dbReference>
<organism evidence="1 2">
    <name type="scientific">Xylophilus ampelinus</name>
    <dbReference type="NCBI Taxonomy" id="54067"/>
    <lineage>
        <taxon>Bacteria</taxon>
        <taxon>Pseudomonadati</taxon>
        <taxon>Pseudomonadota</taxon>
        <taxon>Betaproteobacteria</taxon>
        <taxon>Burkholderiales</taxon>
        <taxon>Xylophilus</taxon>
    </lineage>
</organism>
<dbReference type="AlphaFoldDB" id="A0A318SKJ1"/>
<gene>
    <name evidence="1" type="ORF">DFQ15_102188</name>
</gene>
<comment type="caution">
    <text evidence="1">The sequence shown here is derived from an EMBL/GenBank/DDBJ whole genome shotgun (WGS) entry which is preliminary data.</text>
</comment>
<reference evidence="1 2" key="1">
    <citation type="submission" date="2018-06" db="EMBL/GenBank/DDBJ databases">
        <title>Genomic Encyclopedia of Type Strains, Phase III (KMG-III): the genomes of soil and plant-associated and newly described type strains.</title>
        <authorList>
            <person name="Whitman W."/>
        </authorList>
    </citation>
    <scope>NUCLEOTIDE SEQUENCE [LARGE SCALE GENOMIC DNA]</scope>
    <source>
        <strain evidence="1 2">CECT 7646</strain>
    </source>
</reference>
<evidence type="ECO:0000313" key="2">
    <source>
        <dbReference type="Proteomes" id="UP000247540"/>
    </source>
</evidence>
<accession>A0A318SKJ1</accession>
<evidence type="ECO:0000313" key="1">
    <source>
        <dbReference type="EMBL" id="PYE79455.1"/>
    </source>
</evidence>
<keyword evidence="2" id="KW-1185">Reference proteome</keyword>
<dbReference type="OrthoDB" id="6992011at2"/>
<protein>
    <submittedName>
        <fullName evidence="1">Uncharacterized protein</fullName>
    </submittedName>
</protein>
<proteinExistence type="predicted"/>
<name>A0A318SKJ1_9BURK</name>
<sequence length="387" mass="41116">MSTYPLKVVNPTAITDAVLVSSNVAEDSSPAWTIAGVYALDDVVHLAATHRRYRSILGAVATVTVSIASPGMVMWAAHGQAEGTPVVFTTTGALPTGLVAGTVYFVRNPGADTFQLSAAAGGAVIATSGTQSGIHTLRANAQRGRNPATDGKAWQDIGSTNRWAMFGKAGSKTTNAGPINLRLRPGGVISGLGLLGLAGASVRVRMVDPDAGTVYDSGVAPLGSLPLQVGWWYFYYGRRAAITQSLHLDLPPYPGADLLIDIEGSATACATCLIGQQQEFGMGVQLGAKLGINDFSRKEFDPEFGDLELVERGFSDRASFEMWLERPEVDATRRLLASLRARPCLWIGSSLYESTTVYGIYRSFSIDIAYRDLSKCSLDLEGLTTND</sequence>
<dbReference type="RefSeq" id="WP_110464419.1">
    <property type="nucleotide sequence ID" value="NZ_JAMOFZ010000001.1"/>
</dbReference>